<dbReference type="AlphaFoldDB" id="A0A7X4KGU3"/>
<proteinExistence type="predicted"/>
<dbReference type="Proteomes" id="UP000469734">
    <property type="component" value="Unassembled WGS sequence"/>
</dbReference>
<evidence type="ECO:0000313" key="3">
    <source>
        <dbReference type="Proteomes" id="UP000469734"/>
    </source>
</evidence>
<comment type="caution">
    <text evidence="2">The sequence shown here is derived from an EMBL/GenBank/DDBJ whole genome shotgun (WGS) entry which is preliminary data.</text>
</comment>
<dbReference type="RefSeq" id="WP_161049960.1">
    <property type="nucleotide sequence ID" value="NZ_WWCR01000007.1"/>
</dbReference>
<sequence>MTTISPLSSSVVSVPPVFKVQGQQNLPIVADTVAQVSGVASSGSLQSMQTPLASALTWTVKSSDPLTSMMTINYGSKSLLNRFDRLGAAALRDVNNFSQSVSLLNSDPVAGGYQVTLSIKMADGIDVKVNLDSKANSLSLQVSSTSKLGATDRAALAKLADGFQNAIDSMRNGSKLDFTGLLAYDSSLVSSIDVEAKTQFGTTPAQMQTFHVDRAQRSFTSDGPDGQVNVSVDLRQLAGIGNAQQRKAGMDAYLKQFDEAGIRGHANESTLTTFKSAFQQMTGVGAGTTVISNRPINLSDSDHALLTGLPDFDASMSDKPVASNPMRQNEVDTFSYQVSQDTSISGDSQRNRSISQKQHAHLEASFHKSLDSTPLALDNSKQSQNYYFEHVSEDRSSDTEIGYRNGMLVRGTADEHITRSTQVLKYVMGILTDESSTPEVSNTRRDLLSQSSLGL</sequence>
<dbReference type="EMBL" id="WWCR01000007">
    <property type="protein sequence ID" value="MYM72487.1"/>
    <property type="molecule type" value="Genomic_DNA"/>
</dbReference>
<protein>
    <recommendedName>
        <fullName evidence="4">Lactate dehydrogenase</fullName>
    </recommendedName>
</protein>
<gene>
    <name evidence="2" type="ORF">GTP56_09790</name>
</gene>
<feature type="region of interest" description="Disordered" evidence="1">
    <location>
        <begin position="436"/>
        <end position="455"/>
    </location>
</feature>
<reference evidence="2 3" key="1">
    <citation type="submission" date="2019-12" db="EMBL/GenBank/DDBJ databases">
        <title>Novel species isolated from a subtropical stream in China.</title>
        <authorList>
            <person name="Lu H."/>
        </authorList>
    </citation>
    <scope>NUCLEOTIDE SEQUENCE [LARGE SCALE GENOMIC DNA]</scope>
    <source>
        <strain evidence="2 3">FT134W</strain>
    </source>
</reference>
<feature type="compositionally biased region" description="Polar residues" evidence="1">
    <location>
        <begin position="338"/>
        <end position="357"/>
    </location>
</feature>
<organism evidence="2 3">
    <name type="scientific">Duganella margarita</name>
    <dbReference type="NCBI Taxonomy" id="2692170"/>
    <lineage>
        <taxon>Bacteria</taxon>
        <taxon>Pseudomonadati</taxon>
        <taxon>Pseudomonadota</taxon>
        <taxon>Betaproteobacteria</taxon>
        <taxon>Burkholderiales</taxon>
        <taxon>Oxalobacteraceae</taxon>
        <taxon>Telluria group</taxon>
        <taxon>Duganella</taxon>
    </lineage>
</organism>
<name>A0A7X4KGU3_9BURK</name>
<evidence type="ECO:0000256" key="1">
    <source>
        <dbReference type="SAM" id="MobiDB-lite"/>
    </source>
</evidence>
<evidence type="ECO:0000313" key="2">
    <source>
        <dbReference type="EMBL" id="MYM72487.1"/>
    </source>
</evidence>
<feature type="region of interest" description="Disordered" evidence="1">
    <location>
        <begin position="338"/>
        <end position="361"/>
    </location>
</feature>
<evidence type="ECO:0008006" key="4">
    <source>
        <dbReference type="Google" id="ProtNLM"/>
    </source>
</evidence>
<accession>A0A7X4KGU3</accession>